<evidence type="ECO:0000256" key="5">
    <source>
        <dbReference type="ARBA" id="ARBA00031445"/>
    </source>
</evidence>
<evidence type="ECO:0000256" key="1">
    <source>
        <dbReference type="ARBA" id="ARBA00004713"/>
    </source>
</evidence>
<dbReference type="UniPathway" id="UPA00958"/>
<evidence type="ECO:0000256" key="6">
    <source>
        <dbReference type="ARBA" id="ARBA00049183"/>
    </source>
</evidence>
<dbReference type="InterPro" id="IPR038107">
    <property type="entry name" value="Glycos_transf_N_sf"/>
</dbReference>
<dbReference type="PANTHER" id="PTHR42755:SF1">
    <property type="entry name" value="3-DEOXY-D-MANNO-OCTULOSONIC ACID TRANSFERASE, MITOCHONDRIAL-RELATED"/>
    <property type="match status" value="1"/>
</dbReference>
<keyword evidence="8" id="KW-0812">Transmembrane</keyword>
<reference evidence="10 11" key="1">
    <citation type="submission" date="2018-10" db="EMBL/GenBank/DDBJ databases">
        <title>Genomic Encyclopedia of Archaeal and Bacterial Type Strains, Phase II (KMG-II): from individual species to whole genera.</title>
        <authorList>
            <person name="Goeker M."/>
        </authorList>
    </citation>
    <scope>NUCLEOTIDE SEQUENCE [LARGE SCALE GENOMIC DNA]</scope>
    <source>
        <strain evidence="10 11">DSM 18602</strain>
    </source>
</reference>
<dbReference type="PANTHER" id="PTHR42755">
    <property type="entry name" value="3-DEOXY-MANNO-OCTULOSONATE CYTIDYLYLTRANSFERASE"/>
    <property type="match status" value="1"/>
</dbReference>
<dbReference type="Gene3D" id="3.40.50.2000">
    <property type="entry name" value="Glycogen Phosphorylase B"/>
    <property type="match status" value="1"/>
</dbReference>
<keyword evidence="8" id="KW-1133">Transmembrane helix</keyword>
<evidence type="ECO:0000313" key="11">
    <source>
        <dbReference type="Proteomes" id="UP000268007"/>
    </source>
</evidence>
<dbReference type="OrthoDB" id="9789797at2"/>
<comment type="pathway">
    <text evidence="1 8">Bacterial outer membrane biogenesis; LPS core biosynthesis.</text>
</comment>
<dbReference type="RefSeq" id="WP_121201392.1">
    <property type="nucleotide sequence ID" value="NZ_RBKU01000001.1"/>
</dbReference>
<dbReference type="GO" id="GO:0009244">
    <property type="term" value="P:lipopolysaccharide core region biosynthetic process"/>
    <property type="evidence" value="ECO:0007669"/>
    <property type="project" value="UniProtKB-UniRule"/>
</dbReference>
<dbReference type="Proteomes" id="UP000268007">
    <property type="component" value="Unassembled WGS sequence"/>
</dbReference>
<protein>
    <recommendedName>
        <fullName evidence="3 8">3-deoxy-D-manno-octulosonic acid transferase</fullName>
        <shortName evidence="8">Kdo transferase</shortName>
        <ecNumber evidence="2 8">2.4.99.12</ecNumber>
    </recommendedName>
    <alternativeName>
        <fullName evidence="5 8">Lipid IV(A) 3-deoxy-D-manno-octulosonic acid transferase</fullName>
    </alternativeName>
</protein>
<dbReference type="GO" id="GO:0005886">
    <property type="term" value="C:plasma membrane"/>
    <property type="evidence" value="ECO:0007669"/>
    <property type="project" value="UniProtKB-SubCell"/>
</dbReference>
<comment type="function">
    <text evidence="8">Involved in lipopolysaccharide (LPS) biosynthesis. Catalyzes the transfer of 3-deoxy-D-manno-octulosonate (Kdo) residue(s) from CMP-Kdo to lipid IV(A), the tetraacyldisaccharide-1,4'-bisphosphate precursor of lipid A.</text>
</comment>
<evidence type="ECO:0000256" key="7">
    <source>
        <dbReference type="PIRSR" id="PIRSR639901-1"/>
    </source>
</evidence>
<evidence type="ECO:0000256" key="2">
    <source>
        <dbReference type="ARBA" id="ARBA00012621"/>
    </source>
</evidence>
<dbReference type="InterPro" id="IPR039901">
    <property type="entry name" value="Kdotransferase"/>
</dbReference>
<dbReference type="SUPFAM" id="SSF53756">
    <property type="entry name" value="UDP-Glycosyltransferase/glycogen phosphorylase"/>
    <property type="match status" value="1"/>
</dbReference>
<evidence type="ECO:0000313" key="10">
    <source>
        <dbReference type="EMBL" id="RKR85335.1"/>
    </source>
</evidence>
<keyword evidence="4 8" id="KW-0808">Transferase</keyword>
<keyword evidence="8" id="KW-0448">Lipopolysaccharide biosynthesis</keyword>
<comment type="similarity">
    <text evidence="8">Belongs to the glycosyltransferase group 1 family.</text>
</comment>
<comment type="subcellular location">
    <subcellularLocation>
        <location evidence="8">Cell membrane</location>
    </subcellularLocation>
</comment>
<organism evidence="10 11">
    <name type="scientific">Mucilaginibacter gracilis</name>
    <dbReference type="NCBI Taxonomy" id="423350"/>
    <lineage>
        <taxon>Bacteria</taxon>
        <taxon>Pseudomonadati</taxon>
        <taxon>Bacteroidota</taxon>
        <taxon>Sphingobacteriia</taxon>
        <taxon>Sphingobacteriales</taxon>
        <taxon>Sphingobacteriaceae</taxon>
        <taxon>Mucilaginibacter</taxon>
    </lineage>
</organism>
<dbReference type="Gene3D" id="3.40.50.11720">
    <property type="entry name" value="3-Deoxy-D-manno-octulosonic-acid transferase, N-terminal domain"/>
    <property type="match status" value="1"/>
</dbReference>
<evidence type="ECO:0000256" key="4">
    <source>
        <dbReference type="ARBA" id="ARBA00022679"/>
    </source>
</evidence>
<dbReference type="GO" id="GO:0043842">
    <property type="term" value="F:Kdo transferase activity"/>
    <property type="evidence" value="ECO:0007669"/>
    <property type="project" value="UniProtKB-EC"/>
</dbReference>
<evidence type="ECO:0000256" key="8">
    <source>
        <dbReference type="RuleBase" id="RU365103"/>
    </source>
</evidence>
<proteinExistence type="inferred from homology"/>
<name>A0A495J8L6_9SPHI</name>
<keyword evidence="8" id="KW-0472">Membrane</keyword>
<comment type="catalytic activity">
    <reaction evidence="6 8">
        <text>lipid IVA (E. coli) + CMP-3-deoxy-beta-D-manno-octulosonate = alpha-Kdo-(2-&gt;6)-lipid IVA (E. coli) + CMP + H(+)</text>
        <dbReference type="Rhea" id="RHEA:28066"/>
        <dbReference type="ChEBI" id="CHEBI:15378"/>
        <dbReference type="ChEBI" id="CHEBI:58603"/>
        <dbReference type="ChEBI" id="CHEBI:60364"/>
        <dbReference type="ChEBI" id="CHEBI:60377"/>
        <dbReference type="ChEBI" id="CHEBI:85987"/>
        <dbReference type="EC" id="2.4.99.12"/>
    </reaction>
</comment>
<dbReference type="Pfam" id="PF04413">
    <property type="entry name" value="Glycos_transf_N"/>
    <property type="match status" value="1"/>
</dbReference>
<feature type="active site" description="Proton acceptor" evidence="7">
    <location>
        <position position="54"/>
    </location>
</feature>
<dbReference type="InterPro" id="IPR007507">
    <property type="entry name" value="Glycos_transf_N"/>
</dbReference>
<accession>A0A495J8L6</accession>
<dbReference type="EMBL" id="RBKU01000001">
    <property type="protein sequence ID" value="RKR85335.1"/>
    <property type="molecule type" value="Genomic_DNA"/>
</dbReference>
<dbReference type="EC" id="2.4.99.12" evidence="2 8"/>
<dbReference type="AlphaFoldDB" id="A0A495J8L6"/>
<comment type="caution">
    <text evidence="10">The sequence shown here is derived from an EMBL/GenBank/DDBJ whole genome shotgun (WGS) entry which is preliminary data.</text>
</comment>
<keyword evidence="8" id="KW-1003">Cell membrane</keyword>
<dbReference type="GO" id="GO:0009245">
    <property type="term" value="P:lipid A biosynthetic process"/>
    <property type="evidence" value="ECO:0007669"/>
    <property type="project" value="TreeGrafter"/>
</dbReference>
<feature type="domain" description="3-deoxy-D-manno-octulosonic-acid transferase N-terminal" evidence="9">
    <location>
        <begin position="42"/>
        <end position="200"/>
    </location>
</feature>
<sequence length="407" mass="46858">MLLLYNCFIRLYYILIFFVSFFNKKAKLLLNGWLNNNFNTYNQSIWFHFASLGEFEQGRPVLEKMRLAYPSYPIVVTFFSPSGYEVRKNTQLANAVYYLPLDTAKNAKEFIETINPVIAVFTKYEYWYHYFNELNKRSIPLYMVSAIFRPKQVFFKWYGALHRKMLTLVTHLFVQDNESKLLLQNIGINHTTVSGDTRFDRVWQNAKNPAHLPLIEQFKNNKPVFIGGSTWPEDEKLIAELVPLHAEWKFIIAPHEITEDKILALVSMLPQNEVIRFSEIKNMALPLGNFRVLIIDNIGMLSSLYQYGEIAFIGGGFGAGIHNTLEAAAFGLPVIIGPKFQNFREARDIIKMKLGFTVNNLTDLKPIADKLINDNAYRQKIGADIKTYVEDNTGATQAIINVIRLKG</sequence>
<keyword evidence="11" id="KW-1185">Reference proteome</keyword>
<evidence type="ECO:0000256" key="3">
    <source>
        <dbReference type="ARBA" id="ARBA00019077"/>
    </source>
</evidence>
<feature type="transmembrane region" description="Helical" evidence="8">
    <location>
        <begin position="7"/>
        <end position="23"/>
    </location>
</feature>
<evidence type="ECO:0000259" key="9">
    <source>
        <dbReference type="Pfam" id="PF04413"/>
    </source>
</evidence>
<gene>
    <name evidence="10" type="ORF">BDD43_5604</name>
</gene>